<evidence type="ECO:0000313" key="3">
    <source>
        <dbReference type="Proteomes" id="UP000239757"/>
    </source>
</evidence>
<evidence type="ECO:0000313" key="2">
    <source>
        <dbReference type="EMBL" id="PPS19835.1"/>
    </source>
</evidence>
<reference evidence="2 3" key="1">
    <citation type="submission" date="2015-01" db="EMBL/GenBank/DDBJ databases">
        <title>Genome of allotetraploid Gossypium barbadense reveals genomic plasticity and fiber elongation in cotton evolution.</title>
        <authorList>
            <person name="Chen X."/>
            <person name="Liu X."/>
            <person name="Zhao B."/>
            <person name="Zheng H."/>
            <person name="Hu Y."/>
            <person name="Lu G."/>
            <person name="Yang C."/>
            <person name="Chen J."/>
            <person name="Shan C."/>
            <person name="Zhang L."/>
            <person name="Zhou Y."/>
            <person name="Wang L."/>
            <person name="Guo W."/>
            <person name="Bai Y."/>
            <person name="Ruan J."/>
            <person name="Shangguan X."/>
            <person name="Mao Y."/>
            <person name="Jiang J."/>
            <person name="Zhu Y."/>
            <person name="Lei J."/>
            <person name="Kang H."/>
            <person name="Chen S."/>
            <person name="He X."/>
            <person name="Wang R."/>
            <person name="Wang Y."/>
            <person name="Chen J."/>
            <person name="Wang L."/>
            <person name="Yu S."/>
            <person name="Wang B."/>
            <person name="Wei J."/>
            <person name="Song S."/>
            <person name="Lu X."/>
            <person name="Gao Z."/>
            <person name="Gu W."/>
            <person name="Deng X."/>
            <person name="Ma D."/>
            <person name="Wang S."/>
            <person name="Liang W."/>
            <person name="Fang L."/>
            <person name="Cai C."/>
            <person name="Zhu X."/>
            <person name="Zhou B."/>
            <person name="Zhang Y."/>
            <person name="Chen Z."/>
            <person name="Xu S."/>
            <person name="Zhu R."/>
            <person name="Wang S."/>
            <person name="Zhang T."/>
            <person name="Zhao G."/>
        </authorList>
    </citation>
    <scope>NUCLEOTIDE SEQUENCE [LARGE SCALE GENOMIC DNA]</scope>
    <source>
        <strain evidence="3">cv. Xinhai21</strain>
        <tissue evidence="2">Leaf</tissue>
    </source>
</reference>
<sequence length="460" mass="53026">METHSSSCDKNRMSHEERRLQIDELDEWRTHVKEKPKAHDESKQHHDKRRDETTLAHGCALGRGLPRGRRHGRGHGRAKIGQIFFPRQDDPRAAINSHGRMKTYTKIETFKQVKRTRNDGTAVPESRAPSYLLDTGVLDLPRAWNKLRNHHMSVQCGRVPTGVSEGQARKLSSPPLKSEKERHPSRVPPLRYDIHSSNFHQGLRRNYFRSYVPDPLVHLADSIRALLTIAPWDRFFDIIKLTYFEFTLELGLTFQLQTVMAEYGDTRTVQFRLGGLVRLMLATCIYDPSRSKASALAPALRYLYALLAHTLTGRRESTCIVNTHDTYFLWGMRQGHIFDLAYFVALAFRHQIERHRKGVISIGPYVTRLARYFGLLNTVTQSSSLTLIGQMSPQGIQSMLYIGMIERRRGFDPPQYRIARANHHRVTGQFMWLLHYLKFLTTFIALSNIALSDSTASRRL</sequence>
<organism evidence="2 3">
    <name type="scientific">Gossypium barbadense</name>
    <name type="common">Sea Island cotton</name>
    <name type="synonym">Hibiscus barbadensis</name>
    <dbReference type="NCBI Taxonomy" id="3634"/>
    <lineage>
        <taxon>Eukaryota</taxon>
        <taxon>Viridiplantae</taxon>
        <taxon>Streptophyta</taxon>
        <taxon>Embryophyta</taxon>
        <taxon>Tracheophyta</taxon>
        <taxon>Spermatophyta</taxon>
        <taxon>Magnoliopsida</taxon>
        <taxon>eudicotyledons</taxon>
        <taxon>Gunneridae</taxon>
        <taxon>Pentapetalae</taxon>
        <taxon>rosids</taxon>
        <taxon>malvids</taxon>
        <taxon>Malvales</taxon>
        <taxon>Malvaceae</taxon>
        <taxon>Malvoideae</taxon>
        <taxon>Gossypium</taxon>
    </lineage>
</organism>
<dbReference type="EMBL" id="KZ662734">
    <property type="protein sequence ID" value="PPS19835.1"/>
    <property type="molecule type" value="Genomic_DNA"/>
</dbReference>
<feature type="region of interest" description="Disordered" evidence="1">
    <location>
        <begin position="1"/>
        <end position="20"/>
    </location>
</feature>
<name>A0A2P5YW56_GOSBA</name>
<proteinExistence type="predicted"/>
<feature type="compositionally biased region" description="Basic residues" evidence="1">
    <location>
        <begin position="66"/>
        <end position="76"/>
    </location>
</feature>
<accession>A0A2P5YW56</accession>
<protein>
    <submittedName>
        <fullName evidence="2">Uncharacterized protein</fullName>
    </submittedName>
</protein>
<feature type="region of interest" description="Disordered" evidence="1">
    <location>
        <begin position="25"/>
        <end position="76"/>
    </location>
</feature>
<dbReference type="OrthoDB" id="1685790at2759"/>
<evidence type="ECO:0000256" key="1">
    <source>
        <dbReference type="SAM" id="MobiDB-lite"/>
    </source>
</evidence>
<gene>
    <name evidence="2" type="ORF">GOBAR_AA00762</name>
</gene>
<feature type="region of interest" description="Disordered" evidence="1">
    <location>
        <begin position="158"/>
        <end position="187"/>
    </location>
</feature>
<feature type="compositionally biased region" description="Basic and acidic residues" evidence="1">
    <location>
        <begin position="25"/>
        <end position="54"/>
    </location>
</feature>
<dbReference type="AlphaFoldDB" id="A0A2P5YW56"/>
<dbReference type="Proteomes" id="UP000239757">
    <property type="component" value="Unassembled WGS sequence"/>
</dbReference>